<dbReference type="EMBL" id="MSFO01000005">
    <property type="protein sequence ID" value="PLB48181.1"/>
    <property type="molecule type" value="Genomic_DNA"/>
</dbReference>
<evidence type="ECO:0000313" key="2">
    <source>
        <dbReference type="Proteomes" id="UP000234275"/>
    </source>
</evidence>
<sequence length="153" mass="17435">MAKYQCLTDYSPFWANPLYRDTCIGLNDDKPCPCALDICRRQHAEICFYYLQLEANKKTHLQTIAKFMVCENHSHGASEIAKSWMRDSTQQQIIPISNLPETNAIHGSRQSPRLAHYHSPPTFWKAIFNNEFASTACLARAYRASESSAMLSS</sequence>
<comment type="caution">
    <text evidence="1">The sequence shown here is derived from an EMBL/GenBank/DDBJ whole genome shotgun (WGS) entry which is preliminary data.</text>
</comment>
<accession>A0A2I2G5M5</accession>
<evidence type="ECO:0000313" key="1">
    <source>
        <dbReference type="EMBL" id="PLB48181.1"/>
    </source>
</evidence>
<keyword evidence="2" id="KW-1185">Reference proteome</keyword>
<name>A0A2I2G5M5_9EURO</name>
<dbReference type="VEuPathDB" id="FungiDB:P170DRAFT_476824"/>
<protein>
    <submittedName>
        <fullName evidence="1">Uncharacterized protein</fullName>
    </submittedName>
</protein>
<organism evidence="1 2">
    <name type="scientific">Aspergillus steynii IBT 23096</name>
    <dbReference type="NCBI Taxonomy" id="1392250"/>
    <lineage>
        <taxon>Eukaryota</taxon>
        <taxon>Fungi</taxon>
        <taxon>Dikarya</taxon>
        <taxon>Ascomycota</taxon>
        <taxon>Pezizomycotina</taxon>
        <taxon>Eurotiomycetes</taxon>
        <taxon>Eurotiomycetidae</taxon>
        <taxon>Eurotiales</taxon>
        <taxon>Aspergillaceae</taxon>
        <taxon>Aspergillus</taxon>
        <taxon>Aspergillus subgen. Circumdati</taxon>
    </lineage>
</organism>
<proteinExistence type="predicted"/>
<dbReference type="GeneID" id="36561080"/>
<dbReference type="Proteomes" id="UP000234275">
    <property type="component" value="Unassembled WGS sequence"/>
</dbReference>
<dbReference type="AlphaFoldDB" id="A0A2I2G5M5"/>
<dbReference type="RefSeq" id="XP_024703483.1">
    <property type="nucleotide sequence ID" value="XM_024853382.1"/>
</dbReference>
<reference evidence="1 2" key="1">
    <citation type="submission" date="2016-12" db="EMBL/GenBank/DDBJ databases">
        <title>The genomes of Aspergillus section Nigri reveals drivers in fungal speciation.</title>
        <authorList>
            <consortium name="DOE Joint Genome Institute"/>
            <person name="Vesth T.C."/>
            <person name="Nybo J."/>
            <person name="Theobald S."/>
            <person name="Brandl J."/>
            <person name="Frisvad J.C."/>
            <person name="Nielsen K.F."/>
            <person name="Lyhne E.K."/>
            <person name="Kogle M.E."/>
            <person name="Kuo A."/>
            <person name="Riley R."/>
            <person name="Clum A."/>
            <person name="Nolan M."/>
            <person name="Lipzen A."/>
            <person name="Salamov A."/>
            <person name="Henrissat B."/>
            <person name="Wiebenga A."/>
            <person name="De Vries R.P."/>
            <person name="Grigoriev I.V."/>
            <person name="Mortensen U.H."/>
            <person name="Andersen M.R."/>
            <person name="Baker S.E."/>
        </authorList>
    </citation>
    <scope>NUCLEOTIDE SEQUENCE [LARGE SCALE GENOMIC DNA]</scope>
    <source>
        <strain evidence="1 2">IBT 23096</strain>
    </source>
</reference>
<gene>
    <name evidence="1" type="ORF">P170DRAFT_476824</name>
</gene>